<dbReference type="RefSeq" id="WP_053401130.1">
    <property type="nucleotide sequence ID" value="NZ_LILC01000013.1"/>
</dbReference>
<dbReference type="EMBL" id="LILC01000013">
    <property type="protein sequence ID" value="KOO46066.1"/>
    <property type="molecule type" value="Genomic_DNA"/>
</dbReference>
<evidence type="ECO:0000313" key="1">
    <source>
        <dbReference type="EMBL" id="KOO46066.1"/>
    </source>
</evidence>
<accession>A0A0M0L4S4</accession>
<sequence>MMKKTFRNQHRMLESFGYEFLVTCPSCNHYSKVISLGDPSPYVPRTSIRFVCTNCGMSKELT</sequence>
<dbReference type="OrthoDB" id="7189707at2"/>
<gene>
    <name evidence="1" type="ORF">AMD01_09315</name>
</gene>
<protein>
    <submittedName>
        <fullName evidence="1">Uncharacterized protein</fullName>
    </submittedName>
</protein>
<dbReference type="AlphaFoldDB" id="A0A0M0L4S4"/>
<dbReference type="Proteomes" id="UP000037558">
    <property type="component" value="Unassembled WGS sequence"/>
</dbReference>
<reference evidence="2" key="1">
    <citation type="submission" date="2015-08" db="EMBL/GenBank/DDBJ databases">
        <title>Fjat-14210 dsm16467.</title>
        <authorList>
            <person name="Liu B."/>
            <person name="Wang J."/>
            <person name="Zhu Y."/>
            <person name="Liu G."/>
            <person name="Chen Q."/>
            <person name="Chen Z."/>
            <person name="Lan J."/>
            <person name="Che J."/>
            <person name="Ge C."/>
            <person name="Shi H."/>
            <person name="Pan Z."/>
            <person name="Liu X."/>
        </authorList>
    </citation>
    <scope>NUCLEOTIDE SEQUENCE [LARGE SCALE GENOMIC DNA]</scope>
    <source>
        <strain evidence="2">DSM 16467</strain>
    </source>
</reference>
<dbReference type="PATRIC" id="fig|284581.3.peg.1932"/>
<comment type="caution">
    <text evidence="1">The sequence shown here is derived from an EMBL/GenBank/DDBJ whole genome shotgun (WGS) entry which is preliminary data.</text>
</comment>
<keyword evidence="2" id="KW-1185">Reference proteome</keyword>
<organism evidence="1 2">
    <name type="scientific">Priestia koreensis</name>
    <dbReference type="NCBI Taxonomy" id="284581"/>
    <lineage>
        <taxon>Bacteria</taxon>
        <taxon>Bacillati</taxon>
        <taxon>Bacillota</taxon>
        <taxon>Bacilli</taxon>
        <taxon>Bacillales</taxon>
        <taxon>Bacillaceae</taxon>
        <taxon>Priestia</taxon>
    </lineage>
</organism>
<proteinExistence type="predicted"/>
<name>A0A0M0L4S4_9BACI</name>
<evidence type="ECO:0000313" key="2">
    <source>
        <dbReference type="Proteomes" id="UP000037558"/>
    </source>
</evidence>